<dbReference type="PANTHER" id="PTHR38471">
    <property type="entry name" value="FOUR HELIX BUNDLE PROTEIN"/>
    <property type="match status" value="1"/>
</dbReference>
<evidence type="ECO:0000313" key="2">
    <source>
        <dbReference type="Proteomes" id="UP000721861"/>
    </source>
</evidence>
<dbReference type="Proteomes" id="UP000721861">
    <property type="component" value="Unassembled WGS sequence"/>
</dbReference>
<dbReference type="CDD" id="cd16377">
    <property type="entry name" value="23S_rRNA_IVP_like"/>
    <property type="match status" value="1"/>
</dbReference>
<dbReference type="Pfam" id="PF05635">
    <property type="entry name" value="23S_rRNA_IVP"/>
    <property type="match status" value="1"/>
</dbReference>
<keyword evidence="2" id="KW-1185">Reference proteome</keyword>
<evidence type="ECO:0000313" key="1">
    <source>
        <dbReference type="EMBL" id="MBS2211604.1"/>
    </source>
</evidence>
<protein>
    <submittedName>
        <fullName evidence="1">Four helix bundle protein</fullName>
    </submittedName>
</protein>
<name>A0ABS5K9B8_9BACT</name>
<dbReference type="PANTHER" id="PTHR38471:SF2">
    <property type="entry name" value="FOUR HELIX BUNDLE PROTEIN"/>
    <property type="match status" value="1"/>
</dbReference>
<dbReference type="InterPro" id="IPR036583">
    <property type="entry name" value="23S_rRNA_IVS_sf"/>
</dbReference>
<dbReference type="SUPFAM" id="SSF158446">
    <property type="entry name" value="IVS-encoded protein-like"/>
    <property type="match status" value="1"/>
</dbReference>
<reference evidence="1 2" key="1">
    <citation type="journal article" date="2014" name="Int. J. Syst. Evol. Microbiol.">
        <title>Carboxylicivirga gen. nov. in the family Marinilabiliaceae with two novel species, Carboxylicivirga mesophila sp. nov. and Carboxylicivirga taeanensis sp. nov., and reclassification of Cytophaga fermentans as Saccharicrinis fermentans gen. nov., comb. nov.</title>
        <authorList>
            <person name="Yang S.H."/>
            <person name="Seo H.S."/>
            <person name="Woo J.H."/>
            <person name="Oh H.M."/>
            <person name="Jang H."/>
            <person name="Lee J.H."/>
            <person name="Kim S.J."/>
            <person name="Kwon K.K."/>
        </authorList>
    </citation>
    <scope>NUCLEOTIDE SEQUENCE [LARGE SCALE GENOMIC DNA]</scope>
    <source>
        <strain evidence="1 2">JCM 18290</strain>
    </source>
</reference>
<comment type="caution">
    <text evidence="1">The sequence shown here is derived from an EMBL/GenBank/DDBJ whole genome shotgun (WGS) entry which is preliminary data.</text>
</comment>
<accession>A0ABS5K9B8</accession>
<sequence>MKTYKEIHAWQKAMELVTDIYSITDSYPENEKFGLTNQIRRAAVSVPSNIAEGFGRNSLPDFIRFLNIARGSLFELQTQVEISLNLGFLARDNYGEIDAKTEEIAKLLNALIKSLKKKMN</sequence>
<dbReference type="NCBIfam" id="TIGR02436">
    <property type="entry name" value="four helix bundle protein"/>
    <property type="match status" value="1"/>
</dbReference>
<dbReference type="InterPro" id="IPR012657">
    <property type="entry name" value="23S_rRNA-intervening_sequence"/>
</dbReference>
<dbReference type="EMBL" id="JAGUCN010000009">
    <property type="protein sequence ID" value="MBS2211604.1"/>
    <property type="molecule type" value="Genomic_DNA"/>
</dbReference>
<dbReference type="NCBIfam" id="NF008911">
    <property type="entry name" value="PRK12275.1-2"/>
    <property type="match status" value="1"/>
</dbReference>
<organism evidence="1 2">
    <name type="scientific">Carboxylicivirga mesophila</name>
    <dbReference type="NCBI Taxonomy" id="1166478"/>
    <lineage>
        <taxon>Bacteria</taxon>
        <taxon>Pseudomonadati</taxon>
        <taxon>Bacteroidota</taxon>
        <taxon>Bacteroidia</taxon>
        <taxon>Marinilabiliales</taxon>
        <taxon>Marinilabiliaceae</taxon>
        <taxon>Carboxylicivirga</taxon>
    </lineage>
</organism>
<proteinExistence type="predicted"/>
<dbReference type="RefSeq" id="WP_212227824.1">
    <property type="nucleotide sequence ID" value="NZ_JAGUCN010000009.1"/>
</dbReference>
<gene>
    <name evidence="1" type="ORF">KEM09_09335</name>
</gene>
<dbReference type="Gene3D" id="1.20.1440.60">
    <property type="entry name" value="23S rRNA-intervening sequence"/>
    <property type="match status" value="1"/>
</dbReference>